<dbReference type="SUPFAM" id="SSF52540">
    <property type="entry name" value="P-loop containing nucleoside triphosphate hydrolases"/>
    <property type="match status" value="1"/>
</dbReference>
<dbReference type="InterPro" id="IPR051396">
    <property type="entry name" value="Bact_Antivir_Def_Nuclease"/>
</dbReference>
<dbReference type="KEGG" id="fls:GLV81_07970"/>
<evidence type="ECO:0000313" key="3">
    <source>
        <dbReference type="Proteomes" id="UP000426027"/>
    </source>
</evidence>
<organism evidence="2 3">
    <name type="scientific">Phnomibacter ginsenosidimutans</name>
    <dbReference type="NCBI Taxonomy" id="2676868"/>
    <lineage>
        <taxon>Bacteria</taxon>
        <taxon>Pseudomonadati</taxon>
        <taxon>Bacteroidota</taxon>
        <taxon>Chitinophagia</taxon>
        <taxon>Chitinophagales</taxon>
        <taxon>Chitinophagaceae</taxon>
        <taxon>Phnomibacter</taxon>
    </lineage>
</organism>
<evidence type="ECO:0000259" key="1">
    <source>
        <dbReference type="Pfam" id="PF13175"/>
    </source>
</evidence>
<dbReference type="PANTHER" id="PTHR43581">
    <property type="entry name" value="ATP/GTP PHOSPHATASE"/>
    <property type="match status" value="1"/>
</dbReference>
<dbReference type="AlphaFoldDB" id="A0A6I6GM79"/>
<dbReference type="InterPro" id="IPR027417">
    <property type="entry name" value="P-loop_NTPase"/>
</dbReference>
<evidence type="ECO:0000313" key="2">
    <source>
        <dbReference type="EMBL" id="QGW28042.1"/>
    </source>
</evidence>
<dbReference type="InterPro" id="IPR041685">
    <property type="entry name" value="AAA_GajA/Old/RecF-like"/>
</dbReference>
<dbReference type="Gene3D" id="3.40.50.300">
    <property type="entry name" value="P-loop containing nucleotide triphosphate hydrolases"/>
    <property type="match status" value="1"/>
</dbReference>
<reference evidence="2 3" key="1">
    <citation type="submission" date="2019-11" db="EMBL/GenBank/DDBJ databases">
        <authorList>
            <person name="Im W.T."/>
        </authorList>
    </citation>
    <scope>NUCLEOTIDE SEQUENCE [LARGE SCALE GENOMIC DNA]</scope>
    <source>
        <strain evidence="2 3">SB-02</strain>
    </source>
</reference>
<dbReference type="RefSeq" id="WP_157478377.1">
    <property type="nucleotide sequence ID" value="NZ_CP046566.1"/>
</dbReference>
<accession>A0A6I6GM79</accession>
<dbReference type="PANTHER" id="PTHR43581:SF4">
    <property type="entry name" value="ATP_GTP PHOSPHATASE"/>
    <property type="match status" value="1"/>
</dbReference>
<dbReference type="Pfam" id="PF13175">
    <property type="entry name" value="AAA_15"/>
    <property type="match status" value="1"/>
</dbReference>
<sequence length="597" mass="70689">MKFTYFKFENFKGIESQRLDLSKNSDSKVFTLVGLNESGKTTVLEAINYFAYKPETLNALELDNYEVGDIHNLIPINKRDNFNGRILIEAGIELENDDIEEIKNAFKENSIALKEYSNFISYTQCYHFENSEYKKDKTQYQWNYKFKGIVGRERKIRSLTNKEALLANTIIKKRLPSILYFPNFLFEFPERIYLEETYEEAKHKFYQTIIQDVLDSLSNDTNINDHLIKRIESEDEKDKRNLNSLIGKMQKQLTEVIFKKWNQIFNKEISKTEIILFTGKDSNGCYLEFNIKDDVDTYRIIERSLGFRWFFVYILLTQFRSYRKQNKNAFFLFDEPASNLHPSAQIELLKSFEKLPKVIYTTHSHYLINPKWLENTFVIKNEAIDYDDEVKYNSKNTNIKISRYRDFAVMYPNQSNYFQPILEVLDYRPTNLELVPEVIITEGKTDFYTFNYIQGIIQNSSNPLKFIPGTSSSNLETLISLYLGWGRKFLVLLDSDKEGLKQKKRYEEVFGETISDLVLTYKNIDPTWDNFETEDLFSDNDKIVIQTKNYPADNSFQKKIFNRSLQELYMKNEIVLLEQNTIDNVNKVLETLRDKLK</sequence>
<feature type="domain" description="Endonuclease GajA/Old nuclease/RecF-like AAA" evidence="1">
    <location>
        <begin position="1"/>
        <end position="368"/>
    </location>
</feature>
<proteinExistence type="predicted"/>
<keyword evidence="3" id="KW-1185">Reference proteome</keyword>
<dbReference type="Proteomes" id="UP000426027">
    <property type="component" value="Chromosome"/>
</dbReference>
<gene>
    <name evidence="2" type="ORF">GLV81_07970</name>
</gene>
<dbReference type="EMBL" id="CP046566">
    <property type="protein sequence ID" value="QGW28042.1"/>
    <property type="molecule type" value="Genomic_DNA"/>
</dbReference>
<protein>
    <submittedName>
        <fullName evidence="2">AAA family ATPase</fullName>
    </submittedName>
</protein>
<name>A0A6I6GM79_9BACT</name>